<reference evidence="1 2" key="1">
    <citation type="submission" date="2020-12" db="EMBL/GenBank/DDBJ databases">
        <title>FDA dAtabase for Regulatory Grade micrObial Sequences (FDA-ARGOS): Supporting development and validation of Infectious Disease Dx tests.</title>
        <authorList>
            <person name="Nelson B."/>
            <person name="Plummer A."/>
            <person name="Tallon L."/>
            <person name="Sadzewicz L."/>
            <person name="Zhao X."/>
            <person name="Boylan J."/>
            <person name="Ott S."/>
            <person name="Bowen H."/>
            <person name="Vavikolanu K."/>
            <person name="Mehta A."/>
            <person name="Aluvathingal J."/>
            <person name="Nadendla S."/>
            <person name="Myers T."/>
            <person name="Yan Y."/>
            <person name="Sichtig H."/>
        </authorList>
    </citation>
    <scope>NUCLEOTIDE SEQUENCE [LARGE SCALE GENOMIC DNA]</scope>
    <source>
        <strain evidence="1 2">FDAARGOS_923</strain>
    </source>
</reference>
<protein>
    <submittedName>
        <fullName evidence="1">VanW family protein</fullName>
    </submittedName>
</protein>
<dbReference type="EMBL" id="CP065647">
    <property type="protein sequence ID" value="QPR72781.1"/>
    <property type="molecule type" value="Genomic_DNA"/>
</dbReference>
<organism evidence="1 2">
    <name type="scientific">Bacillus licheniformis</name>
    <dbReference type="NCBI Taxonomy" id="1402"/>
    <lineage>
        <taxon>Bacteria</taxon>
        <taxon>Bacillati</taxon>
        <taxon>Bacillota</taxon>
        <taxon>Bacilli</taxon>
        <taxon>Bacillales</taxon>
        <taxon>Bacillaceae</taxon>
        <taxon>Bacillus</taxon>
    </lineage>
</organism>
<dbReference type="InterPro" id="IPR052913">
    <property type="entry name" value="Glycopeptide_resist_protein"/>
</dbReference>
<proteinExistence type="predicted"/>
<accession>A0AB37GR92</accession>
<dbReference type="Pfam" id="PF04294">
    <property type="entry name" value="VanW"/>
    <property type="match status" value="1"/>
</dbReference>
<dbReference type="RefSeq" id="WP_017474588.1">
    <property type="nucleotide sequence ID" value="NZ_CP032538.1"/>
</dbReference>
<dbReference type="AlphaFoldDB" id="A0AB37GR92"/>
<dbReference type="InterPro" id="IPR007391">
    <property type="entry name" value="Vancomycin_resist_VanW"/>
</dbReference>
<dbReference type="PANTHER" id="PTHR35788">
    <property type="entry name" value="EXPORTED PROTEIN-RELATED"/>
    <property type="match status" value="1"/>
</dbReference>
<dbReference type="PANTHER" id="PTHR35788:SF1">
    <property type="entry name" value="EXPORTED PROTEIN"/>
    <property type="match status" value="1"/>
</dbReference>
<evidence type="ECO:0000313" key="1">
    <source>
        <dbReference type="EMBL" id="QPR72781.1"/>
    </source>
</evidence>
<gene>
    <name evidence="1" type="ORF">I6G80_23855</name>
</gene>
<evidence type="ECO:0000313" key="2">
    <source>
        <dbReference type="Proteomes" id="UP000595038"/>
    </source>
</evidence>
<name>A0AB37GR92_BACLI</name>
<dbReference type="Proteomes" id="UP000595038">
    <property type="component" value="Chromosome"/>
</dbReference>
<sequence>MLKIWMTGILLLAQPAGHSDSLTITQQGKKVAVVNREDFTMPLPGTPMIDDKKYNEFVDRLERKVHKDPVNAVINDQGRIVPGKVGYSLSRKGFKEQFYAYFYGDGPSTIEVPELNVYPKVDSELLSHIRTQRIGQYVTYFNSGNKSRTHNISLAAKAIDNHVVFPNETFSFNKVVGMRTPDKGYMKAPVIVRGELSEGVGGGICQVSSTLFNAVDRAGLEIVQRYSHSRRVPYVPPGRDATVSWGGPDLRFQNKYNQPVLIRAKRHGGTMVVTLYSSDVVNHQLRKVPKAPAQIPKEEHQSGDH</sequence>